<dbReference type="CDD" id="cd03136">
    <property type="entry name" value="GATase1_AraC_ArgR_like"/>
    <property type="match status" value="1"/>
</dbReference>
<dbReference type="PANTHER" id="PTHR43130">
    <property type="entry name" value="ARAC-FAMILY TRANSCRIPTIONAL REGULATOR"/>
    <property type="match status" value="1"/>
</dbReference>
<dbReference type="SMART" id="SM00342">
    <property type="entry name" value="HTH_ARAC"/>
    <property type="match status" value="1"/>
</dbReference>
<name>A0A0P1IAG2_9RHOB</name>
<dbReference type="InterPro" id="IPR018062">
    <property type="entry name" value="HTH_AraC-typ_CS"/>
</dbReference>
<dbReference type="InterPro" id="IPR029062">
    <property type="entry name" value="Class_I_gatase-like"/>
</dbReference>
<organism evidence="5 6">
    <name type="scientific">Shimia thalassica</name>
    <dbReference type="NCBI Taxonomy" id="1715693"/>
    <lineage>
        <taxon>Bacteria</taxon>
        <taxon>Pseudomonadati</taxon>
        <taxon>Pseudomonadota</taxon>
        <taxon>Alphaproteobacteria</taxon>
        <taxon>Rhodobacterales</taxon>
        <taxon>Roseobacteraceae</taxon>
    </lineage>
</organism>
<reference evidence="6" key="1">
    <citation type="submission" date="2015-09" db="EMBL/GenBank/DDBJ databases">
        <authorList>
            <person name="Rodrigo-Torres Lidia"/>
            <person name="Arahal R.David."/>
        </authorList>
    </citation>
    <scope>NUCLEOTIDE SEQUENCE [LARGE SCALE GENOMIC DNA]</scope>
    <source>
        <strain evidence="6">CECT 7735</strain>
    </source>
</reference>
<evidence type="ECO:0000313" key="5">
    <source>
        <dbReference type="EMBL" id="CUJ84730.1"/>
    </source>
</evidence>
<dbReference type="Pfam" id="PF12833">
    <property type="entry name" value="HTH_18"/>
    <property type="match status" value="1"/>
</dbReference>
<keyword evidence="2" id="KW-0238">DNA-binding</keyword>
<dbReference type="EMBL" id="CYTW01000001">
    <property type="protein sequence ID" value="CUJ84730.1"/>
    <property type="molecule type" value="Genomic_DNA"/>
</dbReference>
<dbReference type="RefSeq" id="WP_058309652.1">
    <property type="nucleotide sequence ID" value="NZ_CANLZE010000001.1"/>
</dbReference>
<accession>A0A0P1IAG2</accession>
<sequence>MTNGLIPKGVAHVELETTPDPEHFVFLLLPNMSMLAFSAAIEPLRIANQLTGKVLYRWTTMSEDGASVRASNGIEIGVDSPMGETKPGSYVFVCSGVEPDKATTKSAADWIRYQWRTGRVVGGLCTGAYALARAGILGGKEFTLHWENQLPFRESHPDLNVQEQLYVVDGRIMTCGGGAAATDLFLKLIYEKHGPMLSQAVLNMCLHFVHRSDGDSQTSSKSASLGIRNKKLLQIINLFDEEIEQQVDLDEIAYRVGVSRRQMERLFSHHIGRTPKRYLMDLRLQRARALMAETDLPVSEVAFACGFESTSHFSKRFRERFGVSPYSFSVSTS</sequence>
<feature type="domain" description="HTH araC/xylS-type" evidence="4">
    <location>
        <begin position="233"/>
        <end position="331"/>
    </location>
</feature>
<protein>
    <submittedName>
        <fullName evidence="5">Carnitine catabolism transcriptional activator</fullName>
    </submittedName>
</protein>
<dbReference type="AlphaFoldDB" id="A0A0P1IAG2"/>
<evidence type="ECO:0000256" key="2">
    <source>
        <dbReference type="ARBA" id="ARBA00023125"/>
    </source>
</evidence>
<dbReference type="InterPro" id="IPR052158">
    <property type="entry name" value="INH-QAR"/>
</dbReference>
<dbReference type="Pfam" id="PF01965">
    <property type="entry name" value="DJ-1_PfpI"/>
    <property type="match status" value="1"/>
</dbReference>
<dbReference type="Gene3D" id="1.10.10.60">
    <property type="entry name" value="Homeodomain-like"/>
    <property type="match status" value="2"/>
</dbReference>
<dbReference type="InterPro" id="IPR018060">
    <property type="entry name" value="HTH_AraC"/>
</dbReference>
<keyword evidence="6" id="KW-1185">Reference proteome</keyword>
<dbReference type="GO" id="GO:0003700">
    <property type="term" value="F:DNA-binding transcription factor activity"/>
    <property type="evidence" value="ECO:0007669"/>
    <property type="project" value="InterPro"/>
</dbReference>
<evidence type="ECO:0000256" key="1">
    <source>
        <dbReference type="ARBA" id="ARBA00023015"/>
    </source>
</evidence>
<dbReference type="SUPFAM" id="SSF52317">
    <property type="entry name" value="Class I glutamine amidotransferase-like"/>
    <property type="match status" value="1"/>
</dbReference>
<dbReference type="PRINTS" id="PR00032">
    <property type="entry name" value="HTHARAC"/>
</dbReference>
<keyword evidence="1" id="KW-0805">Transcription regulation</keyword>
<dbReference type="InterPro" id="IPR009057">
    <property type="entry name" value="Homeodomain-like_sf"/>
</dbReference>
<dbReference type="PROSITE" id="PS01124">
    <property type="entry name" value="HTH_ARAC_FAMILY_2"/>
    <property type="match status" value="1"/>
</dbReference>
<keyword evidence="3" id="KW-0804">Transcription</keyword>
<proteinExistence type="predicted"/>
<evidence type="ECO:0000256" key="3">
    <source>
        <dbReference type="ARBA" id="ARBA00023163"/>
    </source>
</evidence>
<evidence type="ECO:0000313" key="6">
    <source>
        <dbReference type="Proteomes" id="UP000051870"/>
    </source>
</evidence>
<dbReference type="SUPFAM" id="SSF46689">
    <property type="entry name" value="Homeodomain-like"/>
    <property type="match status" value="2"/>
</dbReference>
<dbReference type="PANTHER" id="PTHR43130:SF3">
    <property type="entry name" value="HTH-TYPE TRANSCRIPTIONAL REGULATOR RV1931C"/>
    <property type="match status" value="1"/>
</dbReference>
<dbReference type="GeneID" id="83879491"/>
<gene>
    <name evidence="5" type="primary">cdhR_2</name>
    <name evidence="5" type="ORF">PH7735_00405</name>
</gene>
<dbReference type="InterPro" id="IPR020449">
    <property type="entry name" value="Tscrpt_reg_AraC-type_HTH"/>
</dbReference>
<evidence type="ECO:0000259" key="4">
    <source>
        <dbReference type="PROSITE" id="PS01124"/>
    </source>
</evidence>
<dbReference type="Gene3D" id="3.40.50.880">
    <property type="match status" value="1"/>
</dbReference>
<dbReference type="PROSITE" id="PS00041">
    <property type="entry name" value="HTH_ARAC_FAMILY_1"/>
    <property type="match status" value="1"/>
</dbReference>
<dbReference type="GO" id="GO:0043565">
    <property type="term" value="F:sequence-specific DNA binding"/>
    <property type="evidence" value="ECO:0007669"/>
    <property type="project" value="InterPro"/>
</dbReference>
<dbReference type="InterPro" id="IPR002818">
    <property type="entry name" value="DJ-1/PfpI"/>
</dbReference>
<dbReference type="Proteomes" id="UP000051870">
    <property type="component" value="Unassembled WGS sequence"/>
</dbReference>
<dbReference type="STRING" id="1715693.PH7735_00405"/>